<reference evidence="1" key="1">
    <citation type="journal article" date="2023" name="Nat. Commun.">
        <title>Diploid and tetraploid genomes of Acorus and the evolution of monocots.</title>
        <authorList>
            <person name="Ma L."/>
            <person name="Liu K.W."/>
            <person name="Li Z."/>
            <person name="Hsiao Y.Y."/>
            <person name="Qi Y."/>
            <person name="Fu T."/>
            <person name="Tang G.D."/>
            <person name="Zhang D."/>
            <person name="Sun W.H."/>
            <person name="Liu D.K."/>
            <person name="Li Y."/>
            <person name="Chen G.Z."/>
            <person name="Liu X.D."/>
            <person name="Liao X.Y."/>
            <person name="Jiang Y.T."/>
            <person name="Yu X."/>
            <person name="Hao Y."/>
            <person name="Huang J."/>
            <person name="Zhao X.W."/>
            <person name="Ke S."/>
            <person name="Chen Y.Y."/>
            <person name="Wu W.L."/>
            <person name="Hsu J.L."/>
            <person name="Lin Y.F."/>
            <person name="Huang M.D."/>
            <person name="Li C.Y."/>
            <person name="Huang L."/>
            <person name="Wang Z.W."/>
            <person name="Zhao X."/>
            <person name="Zhong W.Y."/>
            <person name="Peng D.H."/>
            <person name="Ahmad S."/>
            <person name="Lan S."/>
            <person name="Zhang J.S."/>
            <person name="Tsai W.C."/>
            <person name="Van de Peer Y."/>
            <person name="Liu Z.J."/>
        </authorList>
    </citation>
    <scope>NUCLEOTIDE SEQUENCE</scope>
    <source>
        <strain evidence="1">CP</strain>
    </source>
</reference>
<name>A0AAV9CLT4_ACOCL</name>
<keyword evidence="2" id="KW-1185">Reference proteome</keyword>
<evidence type="ECO:0000313" key="2">
    <source>
        <dbReference type="Proteomes" id="UP001180020"/>
    </source>
</evidence>
<gene>
    <name evidence="1" type="ORF">QJS10_CPB18g00846</name>
</gene>
<evidence type="ECO:0000313" key="1">
    <source>
        <dbReference type="EMBL" id="KAK1289629.1"/>
    </source>
</evidence>
<proteinExistence type="predicted"/>
<protein>
    <submittedName>
        <fullName evidence="1">Uncharacterized protein</fullName>
    </submittedName>
</protein>
<comment type="caution">
    <text evidence="1">The sequence shown here is derived from an EMBL/GenBank/DDBJ whole genome shotgun (WGS) entry which is preliminary data.</text>
</comment>
<accession>A0AAV9CLT4</accession>
<dbReference type="AlphaFoldDB" id="A0AAV9CLT4"/>
<reference evidence="1" key="2">
    <citation type="submission" date="2023-06" db="EMBL/GenBank/DDBJ databases">
        <authorList>
            <person name="Ma L."/>
            <person name="Liu K.-W."/>
            <person name="Li Z."/>
            <person name="Hsiao Y.-Y."/>
            <person name="Qi Y."/>
            <person name="Fu T."/>
            <person name="Tang G."/>
            <person name="Zhang D."/>
            <person name="Sun W.-H."/>
            <person name="Liu D.-K."/>
            <person name="Li Y."/>
            <person name="Chen G.-Z."/>
            <person name="Liu X.-D."/>
            <person name="Liao X.-Y."/>
            <person name="Jiang Y.-T."/>
            <person name="Yu X."/>
            <person name="Hao Y."/>
            <person name="Huang J."/>
            <person name="Zhao X.-W."/>
            <person name="Ke S."/>
            <person name="Chen Y.-Y."/>
            <person name="Wu W.-L."/>
            <person name="Hsu J.-L."/>
            <person name="Lin Y.-F."/>
            <person name="Huang M.-D."/>
            <person name="Li C.-Y."/>
            <person name="Huang L."/>
            <person name="Wang Z.-W."/>
            <person name="Zhao X."/>
            <person name="Zhong W.-Y."/>
            <person name="Peng D.-H."/>
            <person name="Ahmad S."/>
            <person name="Lan S."/>
            <person name="Zhang J.-S."/>
            <person name="Tsai W.-C."/>
            <person name="Van De Peer Y."/>
            <person name="Liu Z.-J."/>
        </authorList>
    </citation>
    <scope>NUCLEOTIDE SEQUENCE</scope>
    <source>
        <strain evidence="1">CP</strain>
        <tissue evidence="1">Leaves</tissue>
    </source>
</reference>
<sequence>MDPSKMSSMADRLFMVSSALSAESDALRSSCNQGVPLPSARTATDHLLGRTQQLPKDVCLEIDDVVDGNGITNMEDQKPGALKRTHWLVEFLELVTVWI</sequence>
<dbReference type="Proteomes" id="UP001180020">
    <property type="component" value="Unassembled WGS sequence"/>
</dbReference>
<organism evidence="1 2">
    <name type="scientific">Acorus calamus</name>
    <name type="common">Sweet flag</name>
    <dbReference type="NCBI Taxonomy" id="4465"/>
    <lineage>
        <taxon>Eukaryota</taxon>
        <taxon>Viridiplantae</taxon>
        <taxon>Streptophyta</taxon>
        <taxon>Embryophyta</taxon>
        <taxon>Tracheophyta</taxon>
        <taxon>Spermatophyta</taxon>
        <taxon>Magnoliopsida</taxon>
        <taxon>Liliopsida</taxon>
        <taxon>Acoraceae</taxon>
        <taxon>Acorus</taxon>
    </lineage>
</organism>
<dbReference type="EMBL" id="JAUJYO010000018">
    <property type="protein sequence ID" value="KAK1289629.1"/>
    <property type="molecule type" value="Genomic_DNA"/>
</dbReference>